<comment type="caution">
    <text evidence="3">The sequence shown here is derived from an EMBL/GenBank/DDBJ whole genome shotgun (WGS) entry which is preliminary data.</text>
</comment>
<keyword evidence="1" id="KW-0175">Coiled coil</keyword>
<reference evidence="3 4" key="1">
    <citation type="submission" date="2015-06" db="EMBL/GenBank/DDBJ databases">
        <title>Draft genome sequence of the purine-degrading Clostridium cylindrosporum HC-1 (DSM 605).</title>
        <authorList>
            <person name="Poehlein A."/>
            <person name="Schiel-Bengelsdorf B."/>
            <person name="Bengelsdorf F."/>
            <person name="Daniel R."/>
            <person name="Duerre P."/>
        </authorList>
    </citation>
    <scope>NUCLEOTIDE SEQUENCE [LARGE SCALE GENOMIC DNA]</scope>
    <source>
        <strain evidence="3 4">DSM 605</strain>
    </source>
</reference>
<dbReference type="STRING" id="1121307.CLCY_5c00130"/>
<feature type="domain" description="Sporulation stage II protein D amidase enhancer LytB N-terminal" evidence="2">
    <location>
        <begin position="82"/>
        <end position="185"/>
    </location>
</feature>
<protein>
    <submittedName>
        <fullName evidence="3">Stage II sporulation protein D</fullName>
    </submittedName>
</protein>
<dbReference type="InterPro" id="IPR051922">
    <property type="entry name" value="Bact_Sporulation_Assoc"/>
</dbReference>
<evidence type="ECO:0000256" key="1">
    <source>
        <dbReference type="SAM" id="Coils"/>
    </source>
</evidence>
<keyword evidence="4" id="KW-1185">Reference proteome</keyword>
<dbReference type="PANTHER" id="PTHR30032">
    <property type="entry name" value="N-ACETYLMURAMOYL-L-ALANINE AMIDASE-RELATED"/>
    <property type="match status" value="1"/>
</dbReference>
<evidence type="ECO:0000259" key="2">
    <source>
        <dbReference type="Pfam" id="PF08486"/>
    </source>
</evidence>
<accession>A0A0J8DEV6</accession>
<dbReference type="InterPro" id="IPR014225">
    <property type="entry name" value="Spore_II_D_firmicutes"/>
</dbReference>
<dbReference type="EMBL" id="LFVU01000004">
    <property type="protein sequence ID" value="KMT22774.1"/>
    <property type="molecule type" value="Genomic_DNA"/>
</dbReference>
<dbReference type="Proteomes" id="UP000036756">
    <property type="component" value="Unassembled WGS sequence"/>
</dbReference>
<proteinExistence type="predicted"/>
<dbReference type="Pfam" id="PF08486">
    <property type="entry name" value="SpoIID"/>
    <property type="match status" value="1"/>
</dbReference>
<name>A0A0J8DEV6_CLOCY</name>
<dbReference type="AlphaFoldDB" id="A0A0J8DEV6"/>
<sequence length="359" mass="39663">MKKILMFLGLIAFLMIGIPMGVVGFSNLKAAPSINKTKETEVKKKEDTKKAPSKVENKDVKDIKDIAKSKDVMVRVYYVPQKKIISLPIEEYIKGVVSSEMPVSFHEEALKAQAIAARSFVVPRLAVAGGKGYSKVKGADVSSEVDCQAFLPKEERMKKWGAEAEAKWRKVSKAVDDTRGQVLTYDGKIATSIKYFSTSGGRTEDAVEVFGNAQPYLKSVESKGEEEAPSFKSQVTVKREEFVAKIKSKYKDAKIDAKNLDKQIKILERTGGNRVKSISVGGKVLTGVEMRSLFGLKSADFTLGFDRAIVAFYVQGYGHGVGMSQWGANEMGKSGKKYNEILTHYYKGIGIEDYGKYIK</sequence>
<dbReference type="PATRIC" id="fig|1121307.3.peg.1945"/>
<evidence type="ECO:0000313" key="3">
    <source>
        <dbReference type="EMBL" id="KMT22774.1"/>
    </source>
</evidence>
<organism evidence="3 4">
    <name type="scientific">Clostridium cylindrosporum DSM 605</name>
    <dbReference type="NCBI Taxonomy" id="1121307"/>
    <lineage>
        <taxon>Bacteria</taxon>
        <taxon>Bacillati</taxon>
        <taxon>Bacillota</taxon>
        <taxon>Clostridia</taxon>
        <taxon>Eubacteriales</taxon>
        <taxon>Clostridiaceae</taxon>
        <taxon>Clostridium</taxon>
    </lineage>
</organism>
<dbReference type="RefSeq" id="WP_048569515.1">
    <property type="nucleotide sequence ID" value="NZ_LFVU01000004.1"/>
</dbReference>
<gene>
    <name evidence="3" type="primary">spoIID</name>
    <name evidence="3" type="ORF">CLCY_5c00130</name>
</gene>
<dbReference type="GO" id="GO:0030435">
    <property type="term" value="P:sporulation resulting in formation of a cellular spore"/>
    <property type="evidence" value="ECO:0007669"/>
    <property type="project" value="InterPro"/>
</dbReference>
<feature type="coiled-coil region" evidence="1">
    <location>
        <begin position="243"/>
        <end position="270"/>
    </location>
</feature>
<dbReference type="NCBIfam" id="TIGR02870">
    <property type="entry name" value="spore_II_D"/>
    <property type="match status" value="1"/>
</dbReference>
<dbReference type="NCBIfam" id="TIGR02669">
    <property type="entry name" value="SpoIID_LytB"/>
    <property type="match status" value="1"/>
</dbReference>
<evidence type="ECO:0000313" key="4">
    <source>
        <dbReference type="Proteomes" id="UP000036756"/>
    </source>
</evidence>
<dbReference type="InterPro" id="IPR013693">
    <property type="entry name" value="SpoIID/LytB_N"/>
</dbReference>
<dbReference type="PANTHER" id="PTHR30032:SF4">
    <property type="entry name" value="AMIDASE ENHANCER"/>
    <property type="match status" value="1"/>
</dbReference>
<dbReference type="GO" id="GO:0030288">
    <property type="term" value="C:outer membrane-bounded periplasmic space"/>
    <property type="evidence" value="ECO:0007669"/>
    <property type="project" value="TreeGrafter"/>
</dbReference>
<dbReference type="InterPro" id="IPR013486">
    <property type="entry name" value="SpoIID/LytB"/>
</dbReference>